<gene>
    <name evidence="1" type="ORF">CBG27494</name>
    <name evidence="1" type="ORF">CBG_27494</name>
</gene>
<dbReference type="AlphaFoldDB" id="B6IF09"/>
<dbReference type="Proteomes" id="UP000008549">
    <property type="component" value="Unassembled WGS sequence"/>
</dbReference>
<evidence type="ECO:0000313" key="1">
    <source>
        <dbReference type="EMBL" id="CAR98489.1"/>
    </source>
</evidence>
<dbReference type="KEGG" id="cbr:CBG_27494"/>
<protein>
    <submittedName>
        <fullName evidence="1">Protein CBG27494</fullName>
    </submittedName>
</protein>
<dbReference type="EMBL" id="HE601451">
    <property type="protein sequence ID" value="CAR98489.1"/>
    <property type="molecule type" value="Genomic_DNA"/>
</dbReference>
<dbReference type="CTD" id="68918945"/>
<accession>B6IF09</accession>
<proteinExistence type="predicted"/>
<reference evidence="1 2" key="1">
    <citation type="journal article" date="2003" name="PLoS Biol.">
        <title>The genome sequence of Caenorhabditis briggsae: a platform for comparative genomics.</title>
        <authorList>
            <person name="Stein L.D."/>
            <person name="Bao Z."/>
            <person name="Blasiar D."/>
            <person name="Blumenthal T."/>
            <person name="Brent M.R."/>
            <person name="Chen N."/>
            <person name="Chinwalla A."/>
            <person name="Clarke L."/>
            <person name="Clee C."/>
            <person name="Coghlan A."/>
            <person name="Coulson A."/>
            <person name="D'Eustachio P."/>
            <person name="Fitch D.H."/>
            <person name="Fulton L.A."/>
            <person name="Fulton R.E."/>
            <person name="Griffiths-Jones S."/>
            <person name="Harris T.W."/>
            <person name="Hillier L.W."/>
            <person name="Kamath R."/>
            <person name="Kuwabara P.E."/>
            <person name="Mardis E.R."/>
            <person name="Marra M.A."/>
            <person name="Miner T.L."/>
            <person name="Minx P."/>
            <person name="Mullikin J.C."/>
            <person name="Plumb R.W."/>
            <person name="Rogers J."/>
            <person name="Schein J.E."/>
            <person name="Sohrmann M."/>
            <person name="Spieth J."/>
            <person name="Stajich J.E."/>
            <person name="Wei C."/>
            <person name="Willey D."/>
            <person name="Wilson R.K."/>
            <person name="Durbin R."/>
            <person name="Waterston R.H."/>
        </authorList>
    </citation>
    <scope>NUCLEOTIDE SEQUENCE [LARGE SCALE GENOMIC DNA]</scope>
    <source>
        <strain evidence="1 2">AF16</strain>
    </source>
</reference>
<dbReference type="InParanoid" id="B6IF09"/>
<dbReference type="GeneID" id="68918945"/>
<sequence>MARRILFQIFLCGFIKASCIWKKWRKGKFTHRHH</sequence>
<dbReference type="HOGENOM" id="CLU_3377566_0_0_1"/>
<name>B6IF09_CAEBR</name>
<dbReference type="RefSeq" id="XP_045098061.1">
    <property type="nucleotide sequence ID" value="XM_045239041.1"/>
</dbReference>
<reference evidence="1 2" key="2">
    <citation type="journal article" date="2011" name="PLoS Genet.">
        <title>Caenorhabditis briggsae recombinant inbred line genotypes reveal inter-strain incompatibility and the evolution of recombination.</title>
        <authorList>
            <person name="Ross J.A."/>
            <person name="Koboldt D.C."/>
            <person name="Staisch J.E."/>
            <person name="Chamberlin H.M."/>
            <person name="Gupta B.P."/>
            <person name="Miller R.D."/>
            <person name="Baird S.E."/>
            <person name="Haag E.S."/>
        </authorList>
    </citation>
    <scope>NUCLEOTIDE SEQUENCE [LARGE SCALE GENOMIC DNA]</scope>
    <source>
        <strain evidence="1 2">AF16</strain>
    </source>
</reference>
<keyword evidence="2" id="KW-1185">Reference proteome</keyword>
<organism evidence="1 2">
    <name type="scientific">Caenorhabditis briggsae</name>
    <dbReference type="NCBI Taxonomy" id="6238"/>
    <lineage>
        <taxon>Eukaryota</taxon>
        <taxon>Metazoa</taxon>
        <taxon>Ecdysozoa</taxon>
        <taxon>Nematoda</taxon>
        <taxon>Chromadorea</taxon>
        <taxon>Rhabditida</taxon>
        <taxon>Rhabditina</taxon>
        <taxon>Rhabditomorpha</taxon>
        <taxon>Rhabditoidea</taxon>
        <taxon>Rhabditidae</taxon>
        <taxon>Peloderinae</taxon>
        <taxon>Caenorhabditis</taxon>
    </lineage>
</organism>
<evidence type="ECO:0000313" key="2">
    <source>
        <dbReference type="Proteomes" id="UP000008549"/>
    </source>
</evidence>